<sequence length="204" mass="23979">MKHYAIFAQEAMMPFDTLNDNELVELLKTDSRGAFTEIYDRYAKDLTRFTVASSRLHDLDEASDILHDLFVWLWERRHQLQANVNLKNYLYTAARHRIIDHIRKNSSYQRYAAFLQALETSYVQSADQQLEVKELQKTLESSLAKLSPRIQEIYRLSRQENLSIKQIAEKLEISEQTVKNQLTTALKYLKEALPVLIFLLMDSH</sequence>
<dbReference type="GO" id="GO:0006352">
    <property type="term" value="P:DNA-templated transcription initiation"/>
    <property type="evidence" value="ECO:0007669"/>
    <property type="project" value="InterPro"/>
</dbReference>
<dbReference type="InterPro" id="IPR013324">
    <property type="entry name" value="RNA_pol_sigma_r3/r4-like"/>
</dbReference>
<dbReference type="GO" id="GO:0003677">
    <property type="term" value="F:DNA binding"/>
    <property type="evidence" value="ECO:0007669"/>
    <property type="project" value="InterPro"/>
</dbReference>
<dbReference type="InterPro" id="IPR036388">
    <property type="entry name" value="WH-like_DNA-bd_sf"/>
</dbReference>
<feature type="domain" description="RNA polymerase sigma factor 70 region 4 type 2" evidence="6">
    <location>
        <begin position="139"/>
        <end position="188"/>
    </location>
</feature>
<accession>A0A451GDF4</accession>
<dbReference type="AlphaFoldDB" id="A0A451GDF4"/>
<dbReference type="PANTHER" id="PTHR43133:SF46">
    <property type="entry name" value="RNA POLYMERASE SIGMA-70 FACTOR ECF SUBFAMILY"/>
    <property type="match status" value="1"/>
</dbReference>
<gene>
    <name evidence="7" type="ORF">DPV69_06100</name>
</gene>
<dbReference type="InterPro" id="IPR013325">
    <property type="entry name" value="RNA_pol_sigma_r2"/>
</dbReference>
<keyword evidence="8" id="KW-1185">Reference proteome</keyword>
<dbReference type="InterPro" id="IPR014327">
    <property type="entry name" value="RNA_pol_sigma70_bacteroid"/>
</dbReference>
<organism evidence="7 8">
    <name type="scientific">Pedobacter chitinilyticus</name>
    <dbReference type="NCBI Taxonomy" id="2233776"/>
    <lineage>
        <taxon>Bacteria</taxon>
        <taxon>Pseudomonadati</taxon>
        <taxon>Bacteroidota</taxon>
        <taxon>Sphingobacteriia</taxon>
        <taxon>Sphingobacteriales</taxon>
        <taxon>Sphingobacteriaceae</taxon>
        <taxon>Pedobacter</taxon>
    </lineage>
</organism>
<dbReference type="NCBIfam" id="TIGR02985">
    <property type="entry name" value="Sig70_bacteroi1"/>
    <property type="match status" value="1"/>
</dbReference>
<feature type="domain" description="RNA polymerase sigma-70 region 2" evidence="5">
    <location>
        <begin position="39"/>
        <end position="106"/>
    </location>
</feature>
<dbReference type="SUPFAM" id="SSF88659">
    <property type="entry name" value="Sigma3 and sigma4 domains of RNA polymerase sigma factors"/>
    <property type="match status" value="1"/>
</dbReference>
<dbReference type="NCBIfam" id="TIGR02937">
    <property type="entry name" value="sigma70-ECF"/>
    <property type="match status" value="1"/>
</dbReference>
<keyword evidence="2" id="KW-0805">Transcription regulation</keyword>
<evidence type="ECO:0000256" key="3">
    <source>
        <dbReference type="ARBA" id="ARBA00023082"/>
    </source>
</evidence>
<keyword evidence="3" id="KW-0731">Sigma factor</keyword>
<evidence type="ECO:0000259" key="6">
    <source>
        <dbReference type="Pfam" id="PF08281"/>
    </source>
</evidence>
<dbReference type="InterPro" id="IPR014284">
    <property type="entry name" value="RNA_pol_sigma-70_dom"/>
</dbReference>
<dbReference type="Gene3D" id="1.10.10.10">
    <property type="entry name" value="Winged helix-like DNA-binding domain superfamily/Winged helix DNA-binding domain"/>
    <property type="match status" value="1"/>
</dbReference>
<dbReference type="OrthoDB" id="1342792at2"/>
<evidence type="ECO:0000256" key="2">
    <source>
        <dbReference type="ARBA" id="ARBA00023015"/>
    </source>
</evidence>
<evidence type="ECO:0000313" key="7">
    <source>
        <dbReference type="EMBL" id="RWU10900.1"/>
    </source>
</evidence>
<dbReference type="Pfam" id="PF08281">
    <property type="entry name" value="Sigma70_r4_2"/>
    <property type="match status" value="1"/>
</dbReference>
<keyword evidence="4" id="KW-0804">Transcription</keyword>
<dbReference type="GO" id="GO:0016987">
    <property type="term" value="F:sigma factor activity"/>
    <property type="evidence" value="ECO:0007669"/>
    <property type="project" value="UniProtKB-KW"/>
</dbReference>
<evidence type="ECO:0000256" key="1">
    <source>
        <dbReference type="ARBA" id="ARBA00010641"/>
    </source>
</evidence>
<comment type="similarity">
    <text evidence="1">Belongs to the sigma-70 factor family. ECF subfamily.</text>
</comment>
<comment type="caution">
    <text evidence="7">The sequence shown here is derived from an EMBL/GenBank/DDBJ whole genome shotgun (WGS) entry which is preliminary data.</text>
</comment>
<dbReference type="Proteomes" id="UP000284120">
    <property type="component" value="Unassembled WGS sequence"/>
</dbReference>
<dbReference type="RefSeq" id="WP_113646383.1">
    <property type="nucleotide sequence ID" value="NZ_QMHN01000001.1"/>
</dbReference>
<evidence type="ECO:0000259" key="5">
    <source>
        <dbReference type="Pfam" id="PF04542"/>
    </source>
</evidence>
<dbReference type="SUPFAM" id="SSF88946">
    <property type="entry name" value="Sigma2 domain of RNA polymerase sigma factors"/>
    <property type="match status" value="1"/>
</dbReference>
<evidence type="ECO:0000256" key="4">
    <source>
        <dbReference type="ARBA" id="ARBA00023163"/>
    </source>
</evidence>
<reference evidence="7 8" key="1">
    <citation type="submission" date="2018-06" db="EMBL/GenBank/DDBJ databases">
        <title>Pedobacter endophyticus sp. nov., an endophytic bacterium isolated from a leaf of Triticum aestivum.</title>
        <authorList>
            <person name="Zhang L."/>
        </authorList>
    </citation>
    <scope>NUCLEOTIDE SEQUENCE [LARGE SCALE GENOMIC DNA]</scope>
    <source>
        <strain evidence="7 8">CM134L-2</strain>
    </source>
</reference>
<name>A0A451GDF4_9SPHI</name>
<evidence type="ECO:0000313" key="8">
    <source>
        <dbReference type="Proteomes" id="UP000284120"/>
    </source>
</evidence>
<dbReference type="InterPro" id="IPR039425">
    <property type="entry name" value="RNA_pol_sigma-70-like"/>
</dbReference>
<dbReference type="EMBL" id="SAYW01000001">
    <property type="protein sequence ID" value="RWU10900.1"/>
    <property type="molecule type" value="Genomic_DNA"/>
</dbReference>
<dbReference type="Gene3D" id="1.10.1740.10">
    <property type="match status" value="1"/>
</dbReference>
<proteinExistence type="inferred from homology"/>
<dbReference type="Pfam" id="PF04542">
    <property type="entry name" value="Sigma70_r2"/>
    <property type="match status" value="1"/>
</dbReference>
<dbReference type="InterPro" id="IPR013249">
    <property type="entry name" value="RNA_pol_sigma70_r4_t2"/>
</dbReference>
<dbReference type="PANTHER" id="PTHR43133">
    <property type="entry name" value="RNA POLYMERASE ECF-TYPE SIGMA FACTO"/>
    <property type="match status" value="1"/>
</dbReference>
<protein>
    <submittedName>
        <fullName evidence="7">RNA polymerase sigma-70 factor</fullName>
    </submittedName>
</protein>
<dbReference type="InterPro" id="IPR007627">
    <property type="entry name" value="RNA_pol_sigma70_r2"/>
</dbReference>